<name>A0ABY2Z0B2_9BACT</name>
<evidence type="ECO:0000256" key="6">
    <source>
        <dbReference type="ARBA" id="ARBA00022777"/>
    </source>
</evidence>
<evidence type="ECO:0000313" key="12">
    <source>
        <dbReference type="Proteomes" id="UP000316851"/>
    </source>
</evidence>
<evidence type="ECO:0000256" key="9">
    <source>
        <dbReference type="RuleBase" id="RU000544"/>
    </source>
</evidence>
<evidence type="ECO:0000313" key="11">
    <source>
        <dbReference type="EMBL" id="TPR53708.1"/>
    </source>
</evidence>
<feature type="binding site" evidence="8">
    <location>
        <begin position="15"/>
        <end position="22"/>
    </location>
    <ligand>
        <name>ATP</name>
        <dbReference type="ChEBI" id="CHEBI:30616"/>
    </ligand>
</feature>
<feature type="binding site" evidence="8">
    <location>
        <position position="146"/>
    </location>
    <ligand>
        <name>Zn(2+)</name>
        <dbReference type="ChEBI" id="CHEBI:29105"/>
    </ligand>
</feature>
<dbReference type="PIRSF" id="PIRSF035805">
    <property type="entry name" value="TK_cell"/>
    <property type="match status" value="1"/>
</dbReference>
<feature type="binding site" evidence="8">
    <location>
        <position position="178"/>
    </location>
    <ligand>
        <name>Zn(2+)</name>
        <dbReference type="ChEBI" id="CHEBI:29105"/>
    </ligand>
</feature>
<dbReference type="SUPFAM" id="SSF52540">
    <property type="entry name" value="P-loop containing nucleoside triphosphate hydrolases"/>
    <property type="match status" value="1"/>
</dbReference>
<dbReference type="InterPro" id="IPR001267">
    <property type="entry name" value="Thymidine_kinase"/>
</dbReference>
<dbReference type="SUPFAM" id="SSF57716">
    <property type="entry name" value="Glucocorticoid receptor-like (DNA-binding domain)"/>
    <property type="match status" value="1"/>
</dbReference>
<comment type="caution">
    <text evidence="11">The sequence shown here is derived from an EMBL/GenBank/DDBJ whole genome shotgun (WGS) entry which is preliminary data.</text>
</comment>
<keyword evidence="4 8" id="KW-0808">Transferase</keyword>
<keyword evidence="7 8" id="KW-0067">ATP-binding</keyword>
<dbReference type="RefSeq" id="WP_140914933.1">
    <property type="nucleotide sequence ID" value="NZ_VHHP01000005.1"/>
</dbReference>
<gene>
    <name evidence="8" type="primary">tdk</name>
    <name evidence="11" type="ORF">FJR74_02290</name>
</gene>
<evidence type="ECO:0000256" key="3">
    <source>
        <dbReference type="ARBA" id="ARBA00022634"/>
    </source>
</evidence>
<dbReference type="EC" id="2.7.1.21" evidence="2 8"/>
<keyword evidence="6 8" id="KW-0418">Kinase</keyword>
<evidence type="ECO:0000256" key="7">
    <source>
        <dbReference type="ARBA" id="ARBA00022840"/>
    </source>
</evidence>
<dbReference type="EMBL" id="VHHP01000005">
    <property type="protein sequence ID" value="TPR53708.1"/>
    <property type="molecule type" value="Genomic_DNA"/>
</dbReference>
<reference evidence="11" key="1">
    <citation type="submission" date="2019-06" db="EMBL/GenBank/DDBJ databases">
        <title>Mycoplasma neophronis type strain whole genome sequence.</title>
        <authorList>
            <person name="Spergser J."/>
        </authorList>
    </citation>
    <scope>NUCLEOTIDE SEQUENCE [LARGE SCALE GENOMIC DNA]</scope>
    <source>
        <strain evidence="11">DSM 24097</strain>
    </source>
</reference>
<evidence type="ECO:0000256" key="4">
    <source>
        <dbReference type="ARBA" id="ARBA00022679"/>
    </source>
</evidence>
<keyword evidence="8" id="KW-0862">Zinc</keyword>
<sequence>MYKIFNEGMIEVITGPMFSGKSEELLRRLRTLEYAKLKPLVIKPKFDTRFSAEEIVSRSGISHKTHILDNIKDIYDLLKQDSYKAVVIDEAHFFGHDLVLVADDLANLGYLVIIAGLDQDYLRQPFGPMPELMAIAERVTKLQAICVVCQHAASTSFRKVASNKTNLLGNYHEYEARCRKCHVHGEKMKKVND</sequence>
<keyword evidence="12" id="KW-1185">Reference proteome</keyword>
<dbReference type="HAMAP" id="MF_00124">
    <property type="entry name" value="Thymidine_kinase"/>
    <property type="match status" value="1"/>
</dbReference>
<evidence type="ECO:0000256" key="2">
    <source>
        <dbReference type="ARBA" id="ARBA00012118"/>
    </source>
</evidence>
<dbReference type="PANTHER" id="PTHR11441:SF0">
    <property type="entry name" value="THYMIDINE KINASE, CYTOSOLIC"/>
    <property type="match status" value="1"/>
</dbReference>
<feature type="binding site" evidence="8">
    <location>
        <position position="149"/>
    </location>
    <ligand>
        <name>Zn(2+)</name>
        <dbReference type="ChEBI" id="CHEBI:29105"/>
    </ligand>
</feature>
<proteinExistence type="inferred from homology"/>
<dbReference type="Gene3D" id="3.30.60.20">
    <property type="match status" value="1"/>
</dbReference>
<evidence type="ECO:0000256" key="8">
    <source>
        <dbReference type="HAMAP-Rule" id="MF_00124"/>
    </source>
</evidence>
<dbReference type="PANTHER" id="PTHR11441">
    <property type="entry name" value="THYMIDINE KINASE"/>
    <property type="match status" value="1"/>
</dbReference>
<feature type="binding site" evidence="8">
    <location>
        <position position="181"/>
    </location>
    <ligand>
        <name>Zn(2+)</name>
        <dbReference type="ChEBI" id="CHEBI:29105"/>
    </ligand>
</feature>
<dbReference type="InterPro" id="IPR027417">
    <property type="entry name" value="P-loop_NTPase"/>
</dbReference>
<evidence type="ECO:0000256" key="1">
    <source>
        <dbReference type="ARBA" id="ARBA00007587"/>
    </source>
</evidence>
<keyword evidence="5 8" id="KW-0547">Nucleotide-binding</keyword>
<comment type="catalytic activity">
    <reaction evidence="8 9">
        <text>thymidine + ATP = dTMP + ADP + H(+)</text>
        <dbReference type="Rhea" id="RHEA:19129"/>
        <dbReference type="ChEBI" id="CHEBI:15378"/>
        <dbReference type="ChEBI" id="CHEBI:17748"/>
        <dbReference type="ChEBI" id="CHEBI:30616"/>
        <dbReference type="ChEBI" id="CHEBI:63528"/>
        <dbReference type="ChEBI" id="CHEBI:456216"/>
        <dbReference type="EC" id="2.7.1.21"/>
    </reaction>
</comment>
<comment type="subcellular location">
    <subcellularLocation>
        <location evidence="8">Cytoplasm</location>
    </subcellularLocation>
</comment>
<feature type="active site" description="Proton acceptor" evidence="8">
    <location>
        <position position="90"/>
    </location>
</feature>
<organism evidence="11 12">
    <name type="scientific">Metamycoplasma neophronis</name>
    <dbReference type="NCBI Taxonomy" id="872983"/>
    <lineage>
        <taxon>Bacteria</taxon>
        <taxon>Bacillati</taxon>
        <taxon>Mycoplasmatota</taxon>
        <taxon>Mycoplasmoidales</taxon>
        <taxon>Metamycoplasmataceae</taxon>
        <taxon>Metamycoplasma</taxon>
    </lineage>
</organism>
<dbReference type="NCBIfam" id="NF003296">
    <property type="entry name" value="PRK04296.1-1"/>
    <property type="match status" value="1"/>
</dbReference>
<keyword evidence="8" id="KW-0479">Metal-binding</keyword>
<keyword evidence="8" id="KW-0963">Cytoplasm</keyword>
<evidence type="ECO:0000256" key="5">
    <source>
        <dbReference type="ARBA" id="ARBA00022741"/>
    </source>
</evidence>
<feature type="binding site" evidence="8">
    <location>
        <begin position="89"/>
        <end position="92"/>
    </location>
    <ligand>
        <name>ATP</name>
        <dbReference type="ChEBI" id="CHEBI:30616"/>
    </ligand>
</feature>
<protein>
    <recommendedName>
        <fullName evidence="2 8">Thymidine kinase</fullName>
        <ecNumber evidence="2 8">2.7.1.21</ecNumber>
    </recommendedName>
</protein>
<keyword evidence="3 8" id="KW-0237">DNA synthesis</keyword>
<dbReference type="GO" id="GO:0004797">
    <property type="term" value="F:thymidine kinase activity"/>
    <property type="evidence" value="ECO:0007669"/>
    <property type="project" value="UniProtKB-EC"/>
</dbReference>
<comment type="subunit">
    <text evidence="8">Homotetramer.</text>
</comment>
<evidence type="ECO:0000256" key="10">
    <source>
        <dbReference type="RuleBase" id="RU004165"/>
    </source>
</evidence>
<dbReference type="Gene3D" id="3.40.50.300">
    <property type="entry name" value="P-loop containing nucleotide triphosphate hydrolases"/>
    <property type="match status" value="1"/>
</dbReference>
<dbReference type="Pfam" id="PF00265">
    <property type="entry name" value="TK"/>
    <property type="match status" value="1"/>
</dbReference>
<dbReference type="Proteomes" id="UP000316851">
    <property type="component" value="Unassembled WGS sequence"/>
</dbReference>
<comment type="similarity">
    <text evidence="1 8 10">Belongs to the thymidine kinase family.</text>
</comment>
<accession>A0ABY2Z0B2</accession>